<evidence type="ECO:0000313" key="2">
    <source>
        <dbReference type="EMBL" id="EER17499.1"/>
    </source>
</evidence>
<evidence type="ECO:0000259" key="1">
    <source>
        <dbReference type="Pfam" id="PF00583"/>
    </source>
</evidence>
<reference evidence="2 3" key="1">
    <citation type="submission" date="2008-07" db="EMBL/GenBank/DDBJ databases">
        <authorList>
            <person name="El-Sayed N."/>
            <person name="Caler E."/>
            <person name="Inman J."/>
            <person name="Amedeo P."/>
            <person name="Hass B."/>
            <person name="Wortman J."/>
        </authorList>
    </citation>
    <scope>NUCLEOTIDE SEQUENCE [LARGE SCALE GENOMIC DNA]</scope>
    <source>
        <strain evidence="3">ATCC 50983 / TXsc</strain>
    </source>
</reference>
<dbReference type="AlphaFoldDB" id="C5KDE0"/>
<dbReference type="SUPFAM" id="SSF55729">
    <property type="entry name" value="Acyl-CoA N-acyltransferases (Nat)"/>
    <property type="match status" value="1"/>
</dbReference>
<protein>
    <recommendedName>
        <fullName evidence="1">N-acetyltransferase domain-containing protein</fullName>
    </recommendedName>
</protein>
<dbReference type="EMBL" id="GG672069">
    <property type="protein sequence ID" value="EER17499.1"/>
    <property type="molecule type" value="Genomic_DNA"/>
</dbReference>
<proteinExistence type="predicted"/>
<sequence length="83" mass="9172">MALYFSQKVIGAVGMLIPSENTPPDVEAAIDAKRPPQSKKKPDGIIGYIHNVYVAETWRNKGIGSKLLPQVFRDVRLARLAPK</sequence>
<dbReference type="InterPro" id="IPR000182">
    <property type="entry name" value="GNAT_dom"/>
</dbReference>
<dbReference type="Pfam" id="PF00583">
    <property type="entry name" value="Acetyltransf_1"/>
    <property type="match status" value="1"/>
</dbReference>
<dbReference type="CDD" id="cd04301">
    <property type="entry name" value="NAT_SF"/>
    <property type="match status" value="1"/>
</dbReference>
<evidence type="ECO:0000313" key="3">
    <source>
        <dbReference type="Proteomes" id="UP000007800"/>
    </source>
</evidence>
<dbReference type="Gene3D" id="3.40.630.30">
    <property type="match status" value="1"/>
</dbReference>
<dbReference type="GeneID" id="9062837"/>
<accession>C5KDE0</accession>
<gene>
    <name evidence="2" type="ORF">Pmar_PMAR004673</name>
</gene>
<dbReference type="RefSeq" id="XP_002785703.1">
    <property type="nucleotide sequence ID" value="XM_002785657.1"/>
</dbReference>
<name>C5KDE0_PERM5</name>
<organism evidence="3">
    <name type="scientific">Perkinsus marinus (strain ATCC 50983 / TXsc)</name>
    <dbReference type="NCBI Taxonomy" id="423536"/>
    <lineage>
        <taxon>Eukaryota</taxon>
        <taxon>Sar</taxon>
        <taxon>Alveolata</taxon>
        <taxon>Perkinsozoa</taxon>
        <taxon>Perkinsea</taxon>
        <taxon>Perkinsida</taxon>
        <taxon>Perkinsidae</taxon>
        <taxon>Perkinsus</taxon>
    </lineage>
</organism>
<dbReference type="GO" id="GO:0016747">
    <property type="term" value="F:acyltransferase activity, transferring groups other than amino-acyl groups"/>
    <property type="evidence" value="ECO:0007669"/>
    <property type="project" value="InterPro"/>
</dbReference>
<dbReference type="InterPro" id="IPR016181">
    <property type="entry name" value="Acyl_CoA_acyltransferase"/>
</dbReference>
<dbReference type="InParanoid" id="C5KDE0"/>
<dbReference type="Proteomes" id="UP000007800">
    <property type="component" value="Unassembled WGS sequence"/>
</dbReference>
<feature type="domain" description="N-acetyltransferase" evidence="1">
    <location>
        <begin position="7"/>
        <end position="73"/>
    </location>
</feature>
<keyword evidence="3" id="KW-1185">Reference proteome</keyword>